<dbReference type="Proteomes" id="UP000092154">
    <property type="component" value="Unassembled WGS sequence"/>
</dbReference>
<dbReference type="OrthoDB" id="3263416at2759"/>
<evidence type="ECO:0000313" key="1">
    <source>
        <dbReference type="EMBL" id="OAX34603.1"/>
    </source>
</evidence>
<dbReference type="EMBL" id="KV448590">
    <property type="protein sequence ID" value="OAX34603.1"/>
    <property type="molecule type" value="Genomic_DNA"/>
</dbReference>
<keyword evidence="2" id="KW-1185">Reference proteome</keyword>
<reference evidence="1 2" key="1">
    <citation type="submission" date="2016-06" db="EMBL/GenBank/DDBJ databases">
        <title>Comparative genomics of the ectomycorrhizal sister species Rhizopogon vinicolor and Rhizopogon vesiculosus (Basidiomycota: Boletales) reveals a divergence of the mating type B locus.</title>
        <authorList>
            <consortium name="DOE Joint Genome Institute"/>
            <person name="Mujic A.B."/>
            <person name="Kuo A."/>
            <person name="Tritt A."/>
            <person name="Lipzen A."/>
            <person name="Chen C."/>
            <person name="Johnson J."/>
            <person name="Sharma A."/>
            <person name="Barry K."/>
            <person name="Grigoriev I.V."/>
            <person name="Spatafora J.W."/>
        </authorList>
    </citation>
    <scope>NUCLEOTIDE SEQUENCE [LARGE SCALE GENOMIC DNA]</scope>
    <source>
        <strain evidence="1 2">AM-OR11-026</strain>
    </source>
</reference>
<proteinExistence type="predicted"/>
<gene>
    <name evidence="1" type="ORF">K503DRAFT_430752</name>
</gene>
<sequence>MIAIEESMPSCQPLTIPVTYTSAAIVHESDIGLYFFAIGAILEQIFDSDTSQFTLEESDQIRAAAPSLTLKFVKPSSQKVQLMFRFLLKQEYDLLS</sequence>
<accession>A0A1B7MPR7</accession>
<dbReference type="InParanoid" id="A0A1B7MPR7"/>
<evidence type="ECO:0000313" key="2">
    <source>
        <dbReference type="Proteomes" id="UP000092154"/>
    </source>
</evidence>
<dbReference type="AlphaFoldDB" id="A0A1B7MPR7"/>
<organism evidence="1 2">
    <name type="scientific">Rhizopogon vinicolor AM-OR11-026</name>
    <dbReference type="NCBI Taxonomy" id="1314800"/>
    <lineage>
        <taxon>Eukaryota</taxon>
        <taxon>Fungi</taxon>
        <taxon>Dikarya</taxon>
        <taxon>Basidiomycota</taxon>
        <taxon>Agaricomycotina</taxon>
        <taxon>Agaricomycetes</taxon>
        <taxon>Agaricomycetidae</taxon>
        <taxon>Boletales</taxon>
        <taxon>Suillineae</taxon>
        <taxon>Rhizopogonaceae</taxon>
        <taxon>Rhizopogon</taxon>
    </lineage>
</organism>
<name>A0A1B7MPR7_9AGAM</name>
<protein>
    <submittedName>
        <fullName evidence="1">Uncharacterized protein</fullName>
    </submittedName>
</protein>